<dbReference type="PANTHER" id="PTHR43479">
    <property type="entry name" value="ACREF/ENVCD OPERON REPRESSOR-RELATED"/>
    <property type="match status" value="1"/>
</dbReference>
<name>A0A7W2R3V2_9FLAO</name>
<keyword evidence="5" id="KW-1185">Reference proteome</keyword>
<reference evidence="4 5" key="1">
    <citation type="submission" date="2020-07" db="EMBL/GenBank/DDBJ databases">
        <title>Bacterium isolated from marine sediment.</title>
        <authorList>
            <person name="Shang D."/>
        </authorList>
    </citation>
    <scope>NUCLEOTIDE SEQUENCE [LARGE SCALE GENOMIC DNA]</scope>
    <source>
        <strain evidence="4 5">F6074</strain>
    </source>
</reference>
<dbReference type="Gene3D" id="1.10.357.10">
    <property type="entry name" value="Tetracycline Repressor, domain 2"/>
    <property type="match status" value="1"/>
</dbReference>
<feature type="DNA-binding region" description="H-T-H motif" evidence="2">
    <location>
        <begin position="29"/>
        <end position="48"/>
    </location>
</feature>
<evidence type="ECO:0000256" key="1">
    <source>
        <dbReference type="ARBA" id="ARBA00023125"/>
    </source>
</evidence>
<evidence type="ECO:0000259" key="3">
    <source>
        <dbReference type="PROSITE" id="PS50977"/>
    </source>
</evidence>
<dbReference type="EMBL" id="JACGLT010000004">
    <property type="protein sequence ID" value="MBA6152365.1"/>
    <property type="molecule type" value="Genomic_DNA"/>
</dbReference>
<dbReference type="GO" id="GO:0003677">
    <property type="term" value="F:DNA binding"/>
    <property type="evidence" value="ECO:0007669"/>
    <property type="project" value="UniProtKB-UniRule"/>
</dbReference>
<dbReference type="Proteomes" id="UP000541857">
    <property type="component" value="Unassembled WGS sequence"/>
</dbReference>
<evidence type="ECO:0000313" key="4">
    <source>
        <dbReference type="EMBL" id="MBA6152365.1"/>
    </source>
</evidence>
<dbReference type="PROSITE" id="PS50977">
    <property type="entry name" value="HTH_TETR_2"/>
    <property type="match status" value="1"/>
</dbReference>
<comment type="caution">
    <text evidence="4">The sequence shown here is derived from an EMBL/GenBank/DDBJ whole genome shotgun (WGS) entry which is preliminary data.</text>
</comment>
<evidence type="ECO:0000256" key="2">
    <source>
        <dbReference type="PROSITE-ProRule" id="PRU00335"/>
    </source>
</evidence>
<dbReference type="Pfam" id="PF00440">
    <property type="entry name" value="TetR_N"/>
    <property type="match status" value="1"/>
</dbReference>
<dbReference type="SUPFAM" id="SSF46689">
    <property type="entry name" value="Homeodomain-like"/>
    <property type="match status" value="1"/>
</dbReference>
<dbReference type="PANTHER" id="PTHR43479:SF11">
    <property type="entry name" value="ACREF_ENVCD OPERON REPRESSOR-RELATED"/>
    <property type="match status" value="1"/>
</dbReference>
<proteinExistence type="predicted"/>
<dbReference type="InterPro" id="IPR009057">
    <property type="entry name" value="Homeodomain-like_sf"/>
</dbReference>
<dbReference type="PRINTS" id="PR00455">
    <property type="entry name" value="HTHTETR"/>
</dbReference>
<evidence type="ECO:0000313" key="5">
    <source>
        <dbReference type="Proteomes" id="UP000541857"/>
    </source>
</evidence>
<dbReference type="InterPro" id="IPR001647">
    <property type="entry name" value="HTH_TetR"/>
</dbReference>
<dbReference type="InterPro" id="IPR050624">
    <property type="entry name" value="HTH-type_Tx_Regulator"/>
</dbReference>
<dbReference type="AlphaFoldDB" id="A0A7W2R3V2"/>
<accession>A0A7W2R3V2</accession>
<keyword evidence="1 2" id="KW-0238">DNA-binding</keyword>
<protein>
    <submittedName>
        <fullName evidence="4">TetR/AcrR family transcriptional regulator</fullName>
    </submittedName>
</protein>
<feature type="domain" description="HTH tetR-type" evidence="3">
    <location>
        <begin position="6"/>
        <end position="66"/>
    </location>
</feature>
<dbReference type="RefSeq" id="WP_182203866.1">
    <property type="nucleotide sequence ID" value="NZ_JACGLT010000004.1"/>
</dbReference>
<sequence length="199" mass="22840">MKKDRAATEEKIYESFLSLLEENGPQAVGINAIAKKAGVSKELIYRYFGGLEGLLLQLAKKGDFFKSMLALHDKDLATVEDLKEFAMAGTKELRENKLTQEILRWQLLENNEATRDLFKYSNKEMGKIFAISDKNSSLNHAFQLMIGGYVYFTLLSKFNKKFITTDLTSQESWEKFDKAIEKTIDLFNQEPRRKSTDAN</sequence>
<organism evidence="4 5">
    <name type="scientific">Gelidibacter maritimus</name>
    <dbReference type="NCBI Taxonomy" id="2761487"/>
    <lineage>
        <taxon>Bacteria</taxon>
        <taxon>Pseudomonadati</taxon>
        <taxon>Bacteroidota</taxon>
        <taxon>Flavobacteriia</taxon>
        <taxon>Flavobacteriales</taxon>
        <taxon>Flavobacteriaceae</taxon>
        <taxon>Gelidibacter</taxon>
    </lineage>
</organism>
<gene>
    <name evidence="4" type="ORF">H3Z82_06465</name>
</gene>